<keyword evidence="1" id="KW-0472">Membrane</keyword>
<evidence type="ECO:0000256" key="1">
    <source>
        <dbReference type="SAM" id="Phobius"/>
    </source>
</evidence>
<sequence length="88" mass="9382">MMLTSVLMTFAGKVISALGVGFVSYVGLDYMQGKFAGWISTQLGNIPADALQIFYISGGGVALNWFFGAFTFIASLKATAQLTATMRK</sequence>
<feature type="transmembrane region" description="Helical" evidence="1">
    <location>
        <begin position="53"/>
        <end position="78"/>
    </location>
</feature>
<organism evidence="2 3">
    <name type="scientific">Paralysiella testudinis</name>
    <dbReference type="NCBI Taxonomy" id="2809020"/>
    <lineage>
        <taxon>Bacteria</taxon>
        <taxon>Pseudomonadati</taxon>
        <taxon>Pseudomonadota</taxon>
        <taxon>Betaproteobacteria</taxon>
        <taxon>Neisseriales</taxon>
        <taxon>Neisseriaceae</taxon>
        <taxon>Paralysiella</taxon>
    </lineage>
</organism>
<dbReference type="EMBL" id="CP069798">
    <property type="protein sequence ID" value="QRQ83404.1"/>
    <property type="molecule type" value="Genomic_DNA"/>
</dbReference>
<evidence type="ECO:0000313" key="3">
    <source>
        <dbReference type="Proteomes" id="UP000653156"/>
    </source>
</evidence>
<proteinExistence type="predicted"/>
<protein>
    <submittedName>
        <fullName evidence="2">DUF2523 domain-containing protein</fullName>
    </submittedName>
</protein>
<keyword evidence="1" id="KW-0812">Transmembrane</keyword>
<dbReference type="Pfam" id="PF10734">
    <property type="entry name" value="DUF2523"/>
    <property type="match status" value="1"/>
</dbReference>
<name>A0A892ZP50_9NEIS</name>
<dbReference type="InterPro" id="IPR019670">
    <property type="entry name" value="DUF2523"/>
</dbReference>
<gene>
    <name evidence="2" type="ORF">JQU52_14165</name>
</gene>
<reference evidence="2" key="1">
    <citation type="submission" date="2021-02" db="EMBL/GenBank/DDBJ databases">
        <title>Neisseriaceae sp. 26B isolated from the cloaca of a Common Toad-headed Turtle (Mesoclemmys nasuta).</title>
        <authorList>
            <person name="Spergser J."/>
            <person name="Busse H.-J."/>
        </authorList>
    </citation>
    <scope>NUCLEOTIDE SEQUENCE</scope>
    <source>
        <strain evidence="2">26B</strain>
    </source>
</reference>
<keyword evidence="3" id="KW-1185">Reference proteome</keyword>
<dbReference type="Proteomes" id="UP000653156">
    <property type="component" value="Chromosome"/>
</dbReference>
<dbReference type="KEGG" id="ptes:JQU52_14165"/>
<accession>A0A892ZP50</accession>
<dbReference type="AlphaFoldDB" id="A0A892ZP50"/>
<evidence type="ECO:0000313" key="2">
    <source>
        <dbReference type="EMBL" id="QRQ83404.1"/>
    </source>
</evidence>
<keyword evidence="1" id="KW-1133">Transmembrane helix</keyword>